<organism evidence="2 3">
    <name type="scientific">Candidatus Nitrosocosmicus franklandianus</name>
    <dbReference type="NCBI Taxonomy" id="1798806"/>
    <lineage>
        <taxon>Archaea</taxon>
        <taxon>Nitrososphaerota</taxon>
        <taxon>Nitrososphaeria</taxon>
        <taxon>Nitrososphaerales</taxon>
        <taxon>Nitrososphaeraceae</taxon>
        <taxon>Candidatus Nitrosocosmicus</taxon>
    </lineage>
</organism>
<gene>
    <name evidence="2" type="ORF">NFRAN_2963</name>
</gene>
<name>A0A484ID48_9ARCH</name>
<proteinExistence type="predicted"/>
<feature type="region of interest" description="Disordered" evidence="1">
    <location>
        <begin position="72"/>
        <end position="92"/>
    </location>
</feature>
<dbReference type="OrthoDB" id="11056at2157"/>
<reference evidence="2 3" key="1">
    <citation type="submission" date="2019-02" db="EMBL/GenBank/DDBJ databases">
        <authorList>
            <person name="Lehtovirta-Morley E L."/>
        </authorList>
    </citation>
    <scope>NUCLEOTIDE SEQUENCE [LARGE SCALE GENOMIC DNA]</scope>
    <source>
        <strain evidence="2">NFRAN1</strain>
    </source>
</reference>
<dbReference type="GeneID" id="39422068"/>
<protein>
    <submittedName>
        <fullName evidence="2">Uncharacterized protein</fullName>
    </submittedName>
</protein>
<feature type="compositionally biased region" description="Basic and acidic residues" evidence="1">
    <location>
        <begin position="72"/>
        <end position="81"/>
    </location>
</feature>
<dbReference type="RefSeq" id="WP_134485250.1">
    <property type="nucleotide sequence ID" value="NZ_LR216287.1"/>
</dbReference>
<sequence length="207" mass="23194">MVAYKYPNNSKNQSHSLPDVIVESIGSIKGGKILIEVENRPTIDIKASRSNEVQRIDIDILDPEIFDVLKNHEVNERKDSPSQDDDDSLIDSKNDSVDKIKNKLDTAKEFFHLFTDNEASIFDQLKIVKDFASKLTENNITIVLHRKGKQAIIMGKDANPSISKIISRSDNLQIKSVKESSKLLGEISISLAEDGDSIGRDSEKQEE</sequence>
<dbReference type="EMBL" id="LR216287">
    <property type="protein sequence ID" value="VFJ15286.1"/>
    <property type="molecule type" value="Genomic_DNA"/>
</dbReference>
<evidence type="ECO:0000313" key="3">
    <source>
        <dbReference type="Proteomes" id="UP000294299"/>
    </source>
</evidence>
<dbReference type="AlphaFoldDB" id="A0A484ID48"/>
<dbReference type="KEGG" id="nfn:NFRAN_2963"/>
<evidence type="ECO:0000313" key="2">
    <source>
        <dbReference type="EMBL" id="VFJ15286.1"/>
    </source>
</evidence>
<keyword evidence="3" id="KW-1185">Reference proteome</keyword>
<evidence type="ECO:0000256" key="1">
    <source>
        <dbReference type="SAM" id="MobiDB-lite"/>
    </source>
</evidence>
<accession>A0A484ID48</accession>
<dbReference type="Proteomes" id="UP000294299">
    <property type="component" value="Chromosome NFRAN"/>
</dbReference>